<evidence type="ECO:0000256" key="4">
    <source>
        <dbReference type="ARBA" id="ARBA00023274"/>
    </source>
</evidence>
<comment type="caution">
    <text evidence="8">The sequence shown here is derived from an EMBL/GenBank/DDBJ whole genome shotgun (WGS) entry which is preliminary data.</text>
</comment>
<organism evidence="8 9">
    <name type="scientific">Sulfuritortus calidifontis</name>
    <dbReference type="NCBI Taxonomy" id="1914471"/>
    <lineage>
        <taxon>Bacteria</taxon>
        <taxon>Pseudomonadati</taxon>
        <taxon>Pseudomonadota</taxon>
        <taxon>Betaproteobacteria</taxon>
        <taxon>Nitrosomonadales</taxon>
        <taxon>Thiobacillaceae</taxon>
        <taxon>Sulfuritortus</taxon>
    </lineage>
</organism>
<dbReference type="Proteomes" id="UP000295135">
    <property type="component" value="Unassembled WGS sequence"/>
</dbReference>
<dbReference type="CDD" id="cd00495">
    <property type="entry name" value="Ribosomal_L25_TL5_CTC"/>
    <property type="match status" value="1"/>
</dbReference>
<dbReference type="PANTHER" id="PTHR33284:SF1">
    <property type="entry name" value="RIBOSOMAL PROTEIN L25_GLN-TRNA SYNTHETASE, ANTI-CODON-BINDING DOMAIN-CONTAINING PROTEIN"/>
    <property type="match status" value="1"/>
</dbReference>
<dbReference type="Gene3D" id="2.170.120.20">
    <property type="entry name" value="Ribosomal protein L25, beta domain"/>
    <property type="match status" value="1"/>
</dbReference>
<keyword evidence="2 5" id="KW-0694">RNA-binding</keyword>
<sequence length="206" mass="22238">MKFEVIASKRDVQGTGASRRLRHAGKVPGIVYGAGKDAVALEMDHNDLLQQLRKEAFHSSVLTLNVGGEKEPVLLRDVQVHPFKRQVLHVDFQRVDKTHKIHMKVPLHFLNGENAPGVKLQGGVLSHVITEVEVSCLADELPEYLEVDLSELAAGHSVHLSHVKLPKGVECVALQRGEDPTVATILGVRGEAEAEAAAPAAPTEGA</sequence>
<evidence type="ECO:0000256" key="2">
    <source>
        <dbReference type="ARBA" id="ARBA00022884"/>
    </source>
</evidence>
<dbReference type="HAMAP" id="MF_01336">
    <property type="entry name" value="Ribosomal_bL25"/>
    <property type="match status" value="1"/>
</dbReference>
<dbReference type="PANTHER" id="PTHR33284">
    <property type="entry name" value="RIBOSOMAL PROTEIN L25/GLN-TRNA SYNTHETASE, ANTI-CODON-BINDING DOMAIN-CONTAINING PROTEIN"/>
    <property type="match status" value="1"/>
</dbReference>
<dbReference type="HAMAP" id="MF_01334">
    <property type="entry name" value="Ribosomal_bL25_CTC"/>
    <property type="match status" value="1"/>
</dbReference>
<protein>
    <recommendedName>
        <fullName evidence="5">Large ribosomal subunit protein bL25</fullName>
    </recommendedName>
    <alternativeName>
        <fullName evidence="5">General stress protein CTC</fullName>
    </alternativeName>
</protein>
<dbReference type="Pfam" id="PF14693">
    <property type="entry name" value="Ribosomal_TL5_C"/>
    <property type="match status" value="1"/>
</dbReference>
<dbReference type="EMBL" id="SLZY01000002">
    <property type="protein sequence ID" value="TCS73484.1"/>
    <property type="molecule type" value="Genomic_DNA"/>
</dbReference>
<dbReference type="InterPro" id="IPR020055">
    <property type="entry name" value="Ribosomal_bL25_short"/>
</dbReference>
<comment type="similarity">
    <text evidence="5">Belongs to the bacterial ribosomal protein bL25 family. CTC subfamily.</text>
</comment>
<evidence type="ECO:0000256" key="5">
    <source>
        <dbReference type="HAMAP-Rule" id="MF_01334"/>
    </source>
</evidence>
<gene>
    <name evidence="5" type="primary">rplY</name>
    <name evidence="5" type="synonym">ctc</name>
    <name evidence="8" type="ORF">EDC61_102262</name>
</gene>
<evidence type="ECO:0000256" key="1">
    <source>
        <dbReference type="ARBA" id="ARBA00022730"/>
    </source>
</evidence>
<keyword evidence="4 5" id="KW-0687">Ribonucleoprotein</keyword>
<dbReference type="InterPro" id="IPR020057">
    <property type="entry name" value="Ribosomal_bL25_b-dom"/>
</dbReference>
<dbReference type="InterPro" id="IPR020930">
    <property type="entry name" value="Ribosomal_uL5_bac-type"/>
</dbReference>
<dbReference type="RefSeq" id="WP_126458925.1">
    <property type="nucleotide sequence ID" value="NZ_AP018721.1"/>
</dbReference>
<reference evidence="8 9" key="1">
    <citation type="submission" date="2019-03" db="EMBL/GenBank/DDBJ databases">
        <title>Genomic Encyclopedia of Type Strains, Phase IV (KMG-IV): sequencing the most valuable type-strain genomes for metagenomic binning, comparative biology and taxonomic classification.</title>
        <authorList>
            <person name="Goeker M."/>
        </authorList>
    </citation>
    <scope>NUCLEOTIDE SEQUENCE [LARGE SCALE GENOMIC DNA]</scope>
    <source>
        <strain evidence="8 9">DSM 103923</strain>
    </source>
</reference>
<keyword evidence="1 5" id="KW-0699">rRNA-binding</keyword>
<evidence type="ECO:0000259" key="7">
    <source>
        <dbReference type="Pfam" id="PF14693"/>
    </source>
</evidence>
<name>A0A4R3JYC9_9PROT</name>
<dbReference type="NCBIfam" id="TIGR00731">
    <property type="entry name" value="bL25_bact_ctc"/>
    <property type="match status" value="1"/>
</dbReference>
<dbReference type="InterPro" id="IPR001021">
    <property type="entry name" value="Ribosomal_bL25_long"/>
</dbReference>
<dbReference type="InterPro" id="IPR011035">
    <property type="entry name" value="Ribosomal_bL25/Gln-tRNA_synth"/>
</dbReference>
<dbReference type="GO" id="GO:0006412">
    <property type="term" value="P:translation"/>
    <property type="evidence" value="ECO:0007669"/>
    <property type="project" value="UniProtKB-UniRule"/>
</dbReference>
<dbReference type="InterPro" id="IPR020056">
    <property type="entry name" value="Rbsml_bL25/Gln-tRNA_synth_N"/>
</dbReference>
<dbReference type="GO" id="GO:0022625">
    <property type="term" value="C:cytosolic large ribosomal subunit"/>
    <property type="evidence" value="ECO:0007669"/>
    <property type="project" value="TreeGrafter"/>
</dbReference>
<dbReference type="AlphaFoldDB" id="A0A4R3JYC9"/>
<comment type="function">
    <text evidence="5">This is one of the proteins that binds to the 5S RNA in the ribosome where it forms part of the central protuberance.</text>
</comment>
<evidence type="ECO:0000256" key="3">
    <source>
        <dbReference type="ARBA" id="ARBA00022980"/>
    </source>
</evidence>
<feature type="domain" description="Large ribosomal subunit protein bL25 L25" evidence="6">
    <location>
        <begin position="7"/>
        <end position="92"/>
    </location>
</feature>
<evidence type="ECO:0000259" key="6">
    <source>
        <dbReference type="Pfam" id="PF01386"/>
    </source>
</evidence>
<dbReference type="GO" id="GO:0008097">
    <property type="term" value="F:5S rRNA binding"/>
    <property type="evidence" value="ECO:0007669"/>
    <property type="project" value="InterPro"/>
</dbReference>
<keyword evidence="3 5" id="KW-0689">Ribosomal protein</keyword>
<dbReference type="NCBIfam" id="NF004130">
    <property type="entry name" value="PRK05618.1-5"/>
    <property type="match status" value="1"/>
</dbReference>
<proteinExistence type="inferred from homology"/>
<feature type="domain" description="Large ribosomal subunit protein bL25 beta" evidence="7">
    <location>
        <begin position="100"/>
        <end position="186"/>
    </location>
</feature>
<dbReference type="Pfam" id="PF01386">
    <property type="entry name" value="Ribosomal_L25p"/>
    <property type="match status" value="1"/>
</dbReference>
<dbReference type="SUPFAM" id="SSF50715">
    <property type="entry name" value="Ribosomal protein L25-like"/>
    <property type="match status" value="1"/>
</dbReference>
<dbReference type="InterPro" id="IPR029751">
    <property type="entry name" value="Ribosomal_L25_dom"/>
</dbReference>
<dbReference type="InterPro" id="IPR037121">
    <property type="entry name" value="Ribosomal_bL25_C"/>
</dbReference>
<dbReference type="NCBIfam" id="NF004128">
    <property type="entry name" value="PRK05618.1-2"/>
    <property type="match status" value="1"/>
</dbReference>
<evidence type="ECO:0000313" key="8">
    <source>
        <dbReference type="EMBL" id="TCS73484.1"/>
    </source>
</evidence>
<dbReference type="GO" id="GO:0003735">
    <property type="term" value="F:structural constituent of ribosome"/>
    <property type="evidence" value="ECO:0007669"/>
    <property type="project" value="InterPro"/>
</dbReference>
<accession>A0A4R3JYC9</accession>
<keyword evidence="9" id="KW-1185">Reference proteome</keyword>
<evidence type="ECO:0000313" key="9">
    <source>
        <dbReference type="Proteomes" id="UP000295135"/>
    </source>
</evidence>
<comment type="subunit">
    <text evidence="5">Part of the 50S ribosomal subunit; part of the 5S rRNA/L5/L18/L25 subcomplex. Contacts the 5S rRNA. Binds to the 5S rRNA independently of L5 and L18.</text>
</comment>
<dbReference type="OrthoDB" id="9806411at2"/>
<dbReference type="Gene3D" id="2.40.240.10">
    <property type="entry name" value="Ribosomal Protein L25, Chain P"/>
    <property type="match status" value="1"/>
</dbReference>
<dbReference type="NCBIfam" id="NF004612">
    <property type="entry name" value="PRK05943.1"/>
    <property type="match status" value="1"/>
</dbReference>